<evidence type="ECO:0000313" key="3">
    <source>
        <dbReference type="EMBL" id="KAA6301629.1"/>
    </source>
</evidence>
<dbReference type="Proteomes" id="UP000324575">
    <property type="component" value="Unassembled WGS sequence"/>
</dbReference>
<comment type="caution">
    <text evidence="3">The sequence shown here is derived from an EMBL/GenBank/DDBJ whole genome shotgun (WGS) entry which is preliminary data.</text>
</comment>
<name>A0A5M8NZP1_9BACT</name>
<protein>
    <recommendedName>
        <fullName evidence="2">Cadherin-like beta-sandwich-like domain-containing protein</fullName>
    </recommendedName>
</protein>
<keyword evidence="1" id="KW-0732">Signal</keyword>
<dbReference type="InterPro" id="IPR025883">
    <property type="entry name" value="Cadherin-like_domain"/>
</dbReference>
<dbReference type="AlphaFoldDB" id="A0A5M8NZP1"/>
<dbReference type="EMBL" id="SNRX01000016">
    <property type="protein sequence ID" value="KAA6301629.1"/>
    <property type="molecule type" value="Genomic_DNA"/>
</dbReference>
<dbReference type="Pfam" id="PF12733">
    <property type="entry name" value="Cadherin-like"/>
    <property type="match status" value="1"/>
</dbReference>
<reference evidence="3 4" key="1">
    <citation type="submission" date="2019-03" db="EMBL/GenBank/DDBJ databases">
        <title>Single cell metagenomics reveals metabolic interactions within the superorganism composed of flagellate Streblomastix strix and complex community of Bacteroidetes bacteria on its surface.</title>
        <authorList>
            <person name="Treitli S.C."/>
            <person name="Kolisko M."/>
            <person name="Husnik F."/>
            <person name="Keeling P."/>
            <person name="Hampl V."/>
        </authorList>
    </citation>
    <scope>NUCLEOTIDE SEQUENCE [LARGE SCALE GENOMIC DNA]</scope>
    <source>
        <strain evidence="3">St1</strain>
    </source>
</reference>
<accession>A0A5M8NZP1</accession>
<feature type="chain" id="PRO_5024270406" description="Cadherin-like beta-sandwich-like domain-containing protein" evidence="1">
    <location>
        <begin position="21"/>
        <end position="941"/>
    </location>
</feature>
<evidence type="ECO:0000313" key="4">
    <source>
        <dbReference type="Proteomes" id="UP000324575"/>
    </source>
</evidence>
<evidence type="ECO:0000256" key="1">
    <source>
        <dbReference type="SAM" id="SignalP"/>
    </source>
</evidence>
<gene>
    <name evidence="3" type="ORF">EZS26_002235</name>
</gene>
<sequence>MKKILFTLCLAVGAATLAFGQTLVIHPLWANDENWQSDDYLINPDYVMNETFPGSRVYSCTLTLNTTYTPSSNQANTNYYYLIETTDGSIPLILPNPRLFTVSANSKQVTFYATTKNGSIQFVNDAQTFTAWTWDPGVTILFDAPANGKRVSTTTYNISSGKCQFKFQLNAKKTLDAGDWSTQELYQDFTNTGAQGGGEKTGLANGTDYRFIFNYTTFTTEVYNPHDATLRSLTLSKGTLSPVFASATTAYTASVGYDVSTVNITAITSGPDANVTDGEQVLTVVGAPGNVFVLTVTAADATTTKDYTVTITRNEPLPEAEIVIVAKTTASNWVASAEYSMTKTGDNLYRYQAVLDAGTYSYNAMGKNFESGGGSATAADKTFVVDTDNTTVTFYAKVTYTTDLPGTLNTIRVVCDAQTLYTNYLSSNLTFPSNIGQTATSLFYDFGSAASGNTEFTIAINLAYDYWQDFANNQNAKKYKWGVRGKSLIKIDYTNLFYTLYKVLDGIQNPKIQIGTSNTYINATDISSNIGVYSDENQLLLGGSLEGYINTANGTKINMANINAANLYYTITPTASAEGKVQQIPLTSSVTGDVTVPLFWSPGVSISNGLTNGSYTLKFWYETDCYGDILTDNNGGNYYTATFTVRNPITTTWTGGASNGDWGDAGNWDNGVPLPIDNIVIPAGGSHSPSIPNETIIPSLTLNPNAEVTLAGKLTVTDSIRVNYTVAAANEWYSIGFPFDIAKVYSEHWDTYLTANQGGNFWLKKYTGATFDLAAVENIEANKGYIFQFPSGFEGETITFISEPEQVLTEGTIADDASYQLLVNPTLRSYTLDPTAAHYYTYANNAYSLLTEEGRSIAPFEAVITLKNTVINPAPRLTIEDGTPTIIGNIPTIVNDPVEVTRYYTLQGAEIRKPIENGIYIVKKVYASQREETAKFIYTQK</sequence>
<feature type="signal peptide" evidence="1">
    <location>
        <begin position="1"/>
        <end position="20"/>
    </location>
</feature>
<organism evidence="3 4">
    <name type="scientific">Candidatus Ordinivivax streblomastigis</name>
    <dbReference type="NCBI Taxonomy" id="2540710"/>
    <lineage>
        <taxon>Bacteria</taxon>
        <taxon>Pseudomonadati</taxon>
        <taxon>Bacteroidota</taxon>
        <taxon>Bacteroidia</taxon>
        <taxon>Bacteroidales</taxon>
        <taxon>Candidatus Ordinivivax</taxon>
    </lineage>
</organism>
<evidence type="ECO:0000259" key="2">
    <source>
        <dbReference type="Pfam" id="PF12733"/>
    </source>
</evidence>
<feature type="domain" description="Cadherin-like beta-sandwich-like" evidence="2">
    <location>
        <begin position="231"/>
        <end position="313"/>
    </location>
</feature>
<proteinExistence type="predicted"/>